<name>A0A9J6GUV1_HAELO</name>
<protein>
    <submittedName>
        <fullName evidence="2">Uncharacterized protein</fullName>
    </submittedName>
</protein>
<organism evidence="2 3">
    <name type="scientific">Haemaphysalis longicornis</name>
    <name type="common">Bush tick</name>
    <dbReference type="NCBI Taxonomy" id="44386"/>
    <lineage>
        <taxon>Eukaryota</taxon>
        <taxon>Metazoa</taxon>
        <taxon>Ecdysozoa</taxon>
        <taxon>Arthropoda</taxon>
        <taxon>Chelicerata</taxon>
        <taxon>Arachnida</taxon>
        <taxon>Acari</taxon>
        <taxon>Parasitiformes</taxon>
        <taxon>Ixodida</taxon>
        <taxon>Ixodoidea</taxon>
        <taxon>Ixodidae</taxon>
        <taxon>Haemaphysalinae</taxon>
        <taxon>Haemaphysalis</taxon>
    </lineage>
</organism>
<dbReference type="AlphaFoldDB" id="A0A9J6GUV1"/>
<feature type="region of interest" description="Disordered" evidence="1">
    <location>
        <begin position="36"/>
        <end position="69"/>
    </location>
</feature>
<dbReference type="OrthoDB" id="5974730at2759"/>
<evidence type="ECO:0000256" key="1">
    <source>
        <dbReference type="SAM" id="MobiDB-lite"/>
    </source>
</evidence>
<dbReference type="Proteomes" id="UP000821853">
    <property type="component" value="Unassembled WGS sequence"/>
</dbReference>
<evidence type="ECO:0000313" key="2">
    <source>
        <dbReference type="EMBL" id="KAH9378496.1"/>
    </source>
</evidence>
<sequence length="97" mass="10045">MTTLLGQVAAYLGSSEAAFRLLLTILAGELASAAQAGSLAAGKVKRSHGRGSRTRGKSDRLSANGAEGARPRCVRVRRLELGAEHARAAVNALSKMT</sequence>
<comment type="caution">
    <text evidence="2">The sequence shown here is derived from an EMBL/GenBank/DDBJ whole genome shotgun (WGS) entry which is preliminary data.</text>
</comment>
<reference evidence="2 3" key="1">
    <citation type="journal article" date="2020" name="Cell">
        <title>Large-Scale Comparative Analyses of Tick Genomes Elucidate Their Genetic Diversity and Vector Capacities.</title>
        <authorList>
            <consortium name="Tick Genome and Microbiome Consortium (TIGMIC)"/>
            <person name="Jia N."/>
            <person name="Wang J."/>
            <person name="Shi W."/>
            <person name="Du L."/>
            <person name="Sun Y."/>
            <person name="Zhan W."/>
            <person name="Jiang J.F."/>
            <person name="Wang Q."/>
            <person name="Zhang B."/>
            <person name="Ji P."/>
            <person name="Bell-Sakyi L."/>
            <person name="Cui X.M."/>
            <person name="Yuan T.T."/>
            <person name="Jiang B.G."/>
            <person name="Yang W.F."/>
            <person name="Lam T.T."/>
            <person name="Chang Q.C."/>
            <person name="Ding S.J."/>
            <person name="Wang X.J."/>
            <person name="Zhu J.G."/>
            <person name="Ruan X.D."/>
            <person name="Zhao L."/>
            <person name="Wei J.T."/>
            <person name="Ye R.Z."/>
            <person name="Que T.C."/>
            <person name="Du C.H."/>
            <person name="Zhou Y.H."/>
            <person name="Cheng J.X."/>
            <person name="Dai P.F."/>
            <person name="Guo W.B."/>
            <person name="Han X.H."/>
            <person name="Huang E.J."/>
            <person name="Li L.F."/>
            <person name="Wei W."/>
            <person name="Gao Y.C."/>
            <person name="Liu J.Z."/>
            <person name="Shao H.Z."/>
            <person name="Wang X."/>
            <person name="Wang C.C."/>
            <person name="Yang T.C."/>
            <person name="Huo Q.B."/>
            <person name="Li W."/>
            <person name="Chen H.Y."/>
            <person name="Chen S.E."/>
            <person name="Zhou L.G."/>
            <person name="Ni X.B."/>
            <person name="Tian J.H."/>
            <person name="Sheng Y."/>
            <person name="Liu T."/>
            <person name="Pan Y.S."/>
            <person name="Xia L.Y."/>
            <person name="Li J."/>
            <person name="Zhao F."/>
            <person name="Cao W.C."/>
        </authorList>
    </citation>
    <scope>NUCLEOTIDE SEQUENCE [LARGE SCALE GENOMIC DNA]</scope>
    <source>
        <strain evidence="2">HaeL-2018</strain>
    </source>
</reference>
<keyword evidence="3" id="KW-1185">Reference proteome</keyword>
<dbReference type="EMBL" id="JABSTR010000008">
    <property type="protein sequence ID" value="KAH9378496.1"/>
    <property type="molecule type" value="Genomic_DNA"/>
</dbReference>
<evidence type="ECO:0000313" key="3">
    <source>
        <dbReference type="Proteomes" id="UP000821853"/>
    </source>
</evidence>
<accession>A0A9J6GUV1</accession>
<feature type="compositionally biased region" description="Basic residues" evidence="1">
    <location>
        <begin position="43"/>
        <end position="55"/>
    </location>
</feature>
<proteinExistence type="predicted"/>
<dbReference type="VEuPathDB" id="VectorBase:HLOH_058998"/>
<gene>
    <name evidence="2" type="ORF">HPB48_017103</name>
</gene>